<organism evidence="1 2">
    <name type="scientific">Agrobacterium tumefaciens str. B6</name>
    <dbReference type="NCBI Taxonomy" id="1183423"/>
    <lineage>
        <taxon>Bacteria</taxon>
        <taxon>Pseudomonadati</taxon>
        <taxon>Pseudomonadota</taxon>
        <taxon>Alphaproteobacteria</taxon>
        <taxon>Hyphomicrobiales</taxon>
        <taxon>Rhizobiaceae</taxon>
        <taxon>Rhizobium/Agrobacterium group</taxon>
        <taxon>Agrobacterium</taxon>
        <taxon>Agrobacterium tumefaciens complex</taxon>
    </lineage>
</organism>
<reference evidence="1 2" key="1">
    <citation type="submission" date="2016-01" db="EMBL/GenBank/DDBJ databases">
        <authorList>
            <person name="Regsiter A."/>
            <person name="william w."/>
        </authorList>
    </citation>
    <scope>NUCLEOTIDE SEQUENCE [LARGE SCALE GENOMIC DNA]</scope>
    <source>
        <strain evidence="1 2">B6</strain>
    </source>
</reference>
<gene>
    <name evidence="1" type="ORF">AGR4A_Cc80276</name>
</gene>
<protein>
    <submittedName>
        <fullName evidence="1">Uncharacterized protein</fullName>
    </submittedName>
</protein>
<proteinExistence type="predicted"/>
<dbReference type="AlphaFoldDB" id="A0A822V5N2"/>
<evidence type="ECO:0000313" key="2">
    <source>
        <dbReference type="Proteomes" id="UP000192074"/>
    </source>
</evidence>
<accession>A0A822V5N2</accession>
<dbReference type="Proteomes" id="UP000192074">
    <property type="component" value="Unassembled WGS sequence"/>
</dbReference>
<dbReference type="EMBL" id="FCNL01000025">
    <property type="protein sequence ID" value="CVI20008.1"/>
    <property type="molecule type" value="Genomic_DNA"/>
</dbReference>
<sequence>MHKARVLRVLQYQPQSHVVCGWFHRRKTLTRTIRRGVSPSPKIDSGFQADAVGCPK</sequence>
<comment type="caution">
    <text evidence="1">The sequence shown here is derived from an EMBL/GenBank/DDBJ whole genome shotgun (WGS) entry which is preliminary data.</text>
</comment>
<evidence type="ECO:0000313" key="1">
    <source>
        <dbReference type="EMBL" id="CVI20008.1"/>
    </source>
</evidence>
<name>A0A822V5N2_AGRTU</name>